<organism evidence="2 3">
    <name type="scientific">Niabella yanshanensis</name>
    <dbReference type="NCBI Taxonomy" id="577386"/>
    <lineage>
        <taxon>Bacteria</taxon>
        <taxon>Pseudomonadati</taxon>
        <taxon>Bacteroidota</taxon>
        <taxon>Chitinophagia</taxon>
        <taxon>Chitinophagales</taxon>
        <taxon>Chitinophagaceae</taxon>
        <taxon>Niabella</taxon>
    </lineage>
</organism>
<proteinExistence type="predicted"/>
<sequence length="153" mass="18178">MANTYTKLYIQIVFAVKGRASVIREEFRDELQKYMTGIIQNKKQKLYAIYCMPDHVHIFVSMGPELAISDLVRDVKANATSFINDKGWVEGYFEWQRGFGAFSYSESQVKAVVNYVLNQREHHEEKTFREEYIELLNQFEVDFDNKYLFEFLE</sequence>
<dbReference type="InterPro" id="IPR002686">
    <property type="entry name" value="Transposase_17"/>
</dbReference>
<dbReference type="Gene3D" id="3.30.70.1290">
    <property type="entry name" value="Transposase IS200-like"/>
    <property type="match status" value="1"/>
</dbReference>
<name>A0ABZ0WB28_9BACT</name>
<dbReference type="Pfam" id="PF01797">
    <property type="entry name" value="Y1_Tnp"/>
    <property type="match status" value="1"/>
</dbReference>
<gene>
    <name evidence="2" type="primary">tnpA</name>
    <name evidence="2" type="ORF">U0035_08335</name>
</gene>
<feature type="domain" description="Transposase IS200-like" evidence="1">
    <location>
        <begin position="5"/>
        <end position="119"/>
    </location>
</feature>
<dbReference type="RefSeq" id="WP_114789534.1">
    <property type="nucleotide sequence ID" value="NZ_CP139960.1"/>
</dbReference>
<accession>A0ABZ0WB28</accession>
<dbReference type="PANTHER" id="PTHR33360">
    <property type="entry name" value="TRANSPOSASE FOR INSERTION SEQUENCE ELEMENT IS200"/>
    <property type="match status" value="1"/>
</dbReference>
<dbReference type="InterPro" id="IPR036515">
    <property type="entry name" value="Transposase_17_sf"/>
</dbReference>
<dbReference type="NCBIfam" id="NF033573">
    <property type="entry name" value="transpos_IS200"/>
    <property type="match status" value="1"/>
</dbReference>
<dbReference type="Proteomes" id="UP001325680">
    <property type="component" value="Chromosome"/>
</dbReference>
<dbReference type="SMART" id="SM01321">
    <property type="entry name" value="Y1_Tnp"/>
    <property type="match status" value="1"/>
</dbReference>
<evidence type="ECO:0000259" key="1">
    <source>
        <dbReference type="SMART" id="SM01321"/>
    </source>
</evidence>
<keyword evidence="3" id="KW-1185">Reference proteome</keyword>
<dbReference type="PANTHER" id="PTHR33360:SF2">
    <property type="entry name" value="TRANSPOSASE FOR INSERTION SEQUENCE ELEMENT IS200"/>
    <property type="match status" value="1"/>
</dbReference>
<dbReference type="SUPFAM" id="SSF143422">
    <property type="entry name" value="Transposase IS200-like"/>
    <property type="match status" value="1"/>
</dbReference>
<reference evidence="2 3" key="1">
    <citation type="submission" date="2023-12" db="EMBL/GenBank/DDBJ databases">
        <title>Genome sequencing and assembly of bacterial species from a model synthetic community.</title>
        <authorList>
            <person name="Hogle S.L."/>
        </authorList>
    </citation>
    <scope>NUCLEOTIDE SEQUENCE [LARGE SCALE GENOMIC DNA]</scope>
    <source>
        <strain evidence="2 3">HAMBI_3031</strain>
    </source>
</reference>
<evidence type="ECO:0000313" key="2">
    <source>
        <dbReference type="EMBL" id="WQD40149.1"/>
    </source>
</evidence>
<protein>
    <submittedName>
        <fullName evidence="2">IS200/IS605 family transposase</fullName>
    </submittedName>
</protein>
<evidence type="ECO:0000313" key="3">
    <source>
        <dbReference type="Proteomes" id="UP001325680"/>
    </source>
</evidence>
<dbReference type="EMBL" id="CP139960">
    <property type="protein sequence ID" value="WQD40149.1"/>
    <property type="molecule type" value="Genomic_DNA"/>
</dbReference>